<dbReference type="SUPFAM" id="SSF54292">
    <property type="entry name" value="2Fe-2S ferredoxin-like"/>
    <property type="match status" value="1"/>
</dbReference>
<dbReference type="InterPro" id="IPR017927">
    <property type="entry name" value="FAD-bd_FR_type"/>
</dbReference>
<dbReference type="Gene3D" id="3.10.20.30">
    <property type="match status" value="1"/>
</dbReference>
<keyword evidence="2" id="KW-0001">2Fe-2S</keyword>
<keyword evidence="3" id="KW-0479">Metal-binding</keyword>
<dbReference type="SUPFAM" id="SSF52343">
    <property type="entry name" value="Ferredoxin reductase-like, C-terminal NADP-linked domain"/>
    <property type="match status" value="1"/>
</dbReference>
<dbReference type="Pfam" id="PF00111">
    <property type="entry name" value="Fer2"/>
    <property type="match status" value="1"/>
</dbReference>
<keyword evidence="10" id="KW-1185">Reference proteome</keyword>
<dbReference type="InterPro" id="IPR012675">
    <property type="entry name" value="Beta-grasp_dom_sf"/>
</dbReference>
<feature type="domain" description="FAD-binding FR-type" evidence="8">
    <location>
        <begin position="5"/>
        <end position="107"/>
    </location>
</feature>
<proteinExistence type="predicted"/>
<keyword evidence="4" id="KW-0560">Oxidoreductase</keyword>
<dbReference type="PROSITE" id="PS51085">
    <property type="entry name" value="2FE2S_FER_2"/>
    <property type="match status" value="1"/>
</dbReference>
<dbReference type="InterPro" id="IPR001041">
    <property type="entry name" value="2Fe-2S_ferredoxin-type"/>
</dbReference>
<reference evidence="9 10" key="1">
    <citation type="submission" date="2016-10" db="EMBL/GenBank/DDBJ databases">
        <authorList>
            <person name="de Groot N.N."/>
        </authorList>
    </citation>
    <scope>NUCLEOTIDE SEQUENCE [LARGE SCALE GENOMIC DNA]</scope>
    <source>
        <strain evidence="9 10">DSM 19981</strain>
    </source>
</reference>
<keyword evidence="5" id="KW-0408">Iron</keyword>
<evidence type="ECO:0000256" key="1">
    <source>
        <dbReference type="ARBA" id="ARBA00022630"/>
    </source>
</evidence>
<evidence type="ECO:0000259" key="8">
    <source>
        <dbReference type="PROSITE" id="PS51384"/>
    </source>
</evidence>
<dbReference type="Gene3D" id="3.40.50.80">
    <property type="entry name" value="Nucleotide-binding domain of ferredoxin-NADP reductase (FNR) module"/>
    <property type="match status" value="1"/>
</dbReference>
<evidence type="ECO:0000256" key="5">
    <source>
        <dbReference type="ARBA" id="ARBA00023004"/>
    </source>
</evidence>
<dbReference type="PANTHER" id="PTHR47354:SF1">
    <property type="entry name" value="CARNITINE MONOOXYGENASE REDUCTASE SUBUNIT"/>
    <property type="match status" value="1"/>
</dbReference>
<dbReference type="SUPFAM" id="SSF63380">
    <property type="entry name" value="Riboflavin synthase domain-like"/>
    <property type="match status" value="1"/>
</dbReference>
<evidence type="ECO:0000256" key="4">
    <source>
        <dbReference type="ARBA" id="ARBA00023002"/>
    </source>
</evidence>
<dbReference type="InterPro" id="IPR006058">
    <property type="entry name" value="2Fe2S_fd_BS"/>
</dbReference>
<dbReference type="OrthoDB" id="9792185at2"/>
<dbReference type="PANTHER" id="PTHR47354">
    <property type="entry name" value="NADH OXIDOREDUCTASE HCR"/>
    <property type="match status" value="1"/>
</dbReference>
<dbReference type="PROSITE" id="PS51384">
    <property type="entry name" value="FAD_FR"/>
    <property type="match status" value="1"/>
</dbReference>
<gene>
    <name evidence="9" type="ORF">SAMN02745775_11442</name>
</gene>
<dbReference type="InterPro" id="IPR039261">
    <property type="entry name" value="FNR_nucleotide-bd"/>
</dbReference>
<dbReference type="GO" id="GO:0051213">
    <property type="term" value="F:dioxygenase activity"/>
    <property type="evidence" value="ECO:0007669"/>
    <property type="project" value="UniProtKB-KW"/>
</dbReference>
<name>A0A1I4E6I2_9PROT</name>
<dbReference type="PRINTS" id="PR00409">
    <property type="entry name" value="PHDIOXRDTASE"/>
</dbReference>
<keyword evidence="1" id="KW-0285">Flavoprotein</keyword>
<keyword evidence="6" id="KW-0411">Iron-sulfur</keyword>
<dbReference type="EMBL" id="FOSQ01000014">
    <property type="protein sequence ID" value="SFL00779.1"/>
    <property type="molecule type" value="Genomic_DNA"/>
</dbReference>
<feature type="domain" description="2Fe-2S ferredoxin-type" evidence="7">
    <location>
        <begin position="237"/>
        <end position="322"/>
    </location>
</feature>
<dbReference type="STRING" id="1123062.SAMN02745775_11442"/>
<sequence>MDEDGEFRPLRVLAAEAIAEGIFRFDLADPDGADLPAFTAGAHLCVRLPNGLTRRYSLCSDPAETAGYSIAVKRDPAGRGGSVLLCDQVKAGDLLPCAPPRNDFPLAGNPASRLFIAGGIGITPIMAMIRHLQAEGRPPWKLIYLTRSAAETAFRDELSAPDLKGKVTIHHDGGDPDRAFDLWPLLDQPKGRHIHCCGPRGLMQAVRDMTGHWPASAVHFEDFGSGGGQKRADDAPFAVRLASSGARIDVPPGTTILDALRGAGIAVSHSCESGTCGSCRTGLLGGAVDHRDLVLMEHEKASQLMVCVSRAAPGTEELVIDL</sequence>
<dbReference type="PROSITE" id="PS00197">
    <property type="entry name" value="2FE2S_FER_1"/>
    <property type="match status" value="1"/>
</dbReference>
<evidence type="ECO:0000313" key="10">
    <source>
        <dbReference type="Proteomes" id="UP000199473"/>
    </source>
</evidence>
<dbReference type="CDD" id="cd06185">
    <property type="entry name" value="PDR_like"/>
    <property type="match status" value="1"/>
</dbReference>
<organism evidence="9 10">
    <name type="scientific">Falsiroseomonas stagni DSM 19981</name>
    <dbReference type="NCBI Taxonomy" id="1123062"/>
    <lineage>
        <taxon>Bacteria</taxon>
        <taxon>Pseudomonadati</taxon>
        <taxon>Pseudomonadota</taxon>
        <taxon>Alphaproteobacteria</taxon>
        <taxon>Acetobacterales</taxon>
        <taxon>Roseomonadaceae</taxon>
        <taxon>Falsiroseomonas</taxon>
    </lineage>
</organism>
<evidence type="ECO:0000256" key="3">
    <source>
        <dbReference type="ARBA" id="ARBA00022723"/>
    </source>
</evidence>
<keyword evidence="9" id="KW-0223">Dioxygenase</keyword>
<dbReference type="GO" id="GO:0051537">
    <property type="term" value="F:2 iron, 2 sulfur cluster binding"/>
    <property type="evidence" value="ECO:0007669"/>
    <property type="project" value="UniProtKB-KW"/>
</dbReference>
<accession>A0A1I4E6I2</accession>
<evidence type="ECO:0000259" key="7">
    <source>
        <dbReference type="PROSITE" id="PS51085"/>
    </source>
</evidence>
<dbReference type="Gene3D" id="2.40.30.10">
    <property type="entry name" value="Translation factors"/>
    <property type="match status" value="1"/>
</dbReference>
<dbReference type="InterPro" id="IPR036010">
    <property type="entry name" value="2Fe-2S_ferredoxin-like_sf"/>
</dbReference>
<evidence type="ECO:0000313" key="9">
    <source>
        <dbReference type="EMBL" id="SFL00779.1"/>
    </source>
</evidence>
<dbReference type="InterPro" id="IPR050415">
    <property type="entry name" value="MRET"/>
</dbReference>
<dbReference type="Proteomes" id="UP000199473">
    <property type="component" value="Unassembled WGS sequence"/>
</dbReference>
<dbReference type="GO" id="GO:0046872">
    <property type="term" value="F:metal ion binding"/>
    <property type="evidence" value="ECO:0007669"/>
    <property type="project" value="UniProtKB-KW"/>
</dbReference>
<dbReference type="CDD" id="cd00207">
    <property type="entry name" value="fer2"/>
    <property type="match status" value="1"/>
</dbReference>
<evidence type="ECO:0000256" key="6">
    <source>
        <dbReference type="ARBA" id="ARBA00023014"/>
    </source>
</evidence>
<dbReference type="AlphaFoldDB" id="A0A1I4E6I2"/>
<evidence type="ECO:0000256" key="2">
    <source>
        <dbReference type="ARBA" id="ARBA00022714"/>
    </source>
</evidence>
<dbReference type="RefSeq" id="WP_092962615.1">
    <property type="nucleotide sequence ID" value="NZ_FOSQ01000014.1"/>
</dbReference>
<dbReference type="InterPro" id="IPR017938">
    <property type="entry name" value="Riboflavin_synthase-like_b-brl"/>
</dbReference>
<protein>
    <submittedName>
        <fullName evidence="9">Phthalate 4,5-dioxygenase reductase subunit</fullName>
    </submittedName>
</protein>